<sequence>MAFCKLLSVLVLIYNTEVSVSIIGGTDAPPGRWPWMVHVSMTTFDGRSKWRCGGTLLTSQWVLSAAHCLDGLQKPAFHRSMVWIGTHKLQKLSGRYMGIDTVILHPHFYSLTNGFANDIALIKLKKKVVFSQNVTLVQLASANDVFGPSSDCWIIGWGQIGNGVPLPDPETLQQLKIPLMTQSSCEVDRFQTLSWVVIAGDEAGGKDSCEGDCGGPLMCRTARGFVQVGIRSYGSGGGCGLPDSPSVYTRVSKHLRFINDYIHQG</sequence>
<evidence type="ECO:0000256" key="6">
    <source>
        <dbReference type="SAM" id="SignalP"/>
    </source>
</evidence>
<dbReference type="InterPro" id="IPR001254">
    <property type="entry name" value="Trypsin_dom"/>
</dbReference>
<proteinExistence type="predicted"/>
<dbReference type="InterPro" id="IPR009003">
    <property type="entry name" value="Peptidase_S1_PA"/>
</dbReference>
<dbReference type="InterPro" id="IPR001314">
    <property type="entry name" value="Peptidase_S1A"/>
</dbReference>
<feature type="domain" description="Peptidase S1" evidence="7">
    <location>
        <begin position="22"/>
        <end position="265"/>
    </location>
</feature>
<dbReference type="CDD" id="cd00190">
    <property type="entry name" value="Tryp_SPc"/>
    <property type="match status" value="1"/>
</dbReference>
<dbReference type="SMART" id="SM00020">
    <property type="entry name" value="Tryp_SPc"/>
    <property type="match status" value="1"/>
</dbReference>
<feature type="chain" id="PRO_5044597940" evidence="6">
    <location>
        <begin position="22"/>
        <end position="265"/>
    </location>
</feature>
<dbReference type="SUPFAM" id="SSF50494">
    <property type="entry name" value="Trypsin-like serine proteases"/>
    <property type="match status" value="1"/>
</dbReference>
<keyword evidence="4" id="KW-0720">Serine protease</keyword>
<keyword evidence="5" id="KW-1015">Disulfide bond</keyword>
<feature type="signal peptide" evidence="6">
    <location>
        <begin position="1"/>
        <end position="21"/>
    </location>
</feature>
<keyword evidence="2 6" id="KW-0732">Signal</keyword>
<evidence type="ECO:0000259" key="7">
    <source>
        <dbReference type="PROSITE" id="PS50240"/>
    </source>
</evidence>
<dbReference type="PROSITE" id="PS50240">
    <property type="entry name" value="TRYPSIN_DOM"/>
    <property type="match status" value="1"/>
</dbReference>
<evidence type="ECO:0000256" key="2">
    <source>
        <dbReference type="ARBA" id="ARBA00022729"/>
    </source>
</evidence>
<evidence type="ECO:0000256" key="5">
    <source>
        <dbReference type="ARBA" id="ARBA00023157"/>
    </source>
</evidence>
<keyword evidence="3" id="KW-0378">Hydrolase</keyword>
<keyword evidence="1" id="KW-0645">Protease</keyword>
<dbReference type="PANTHER" id="PTHR24252:SF10">
    <property type="entry name" value="SERINE PROTEASE 56"/>
    <property type="match status" value="1"/>
</dbReference>
<accession>A0A3Q1ERB6</accession>
<dbReference type="GeneTree" id="ENSGT00940000163009"/>
<organism evidence="8 9">
    <name type="scientific">Acanthochromis polyacanthus</name>
    <name type="common">spiny chromis</name>
    <dbReference type="NCBI Taxonomy" id="80966"/>
    <lineage>
        <taxon>Eukaryota</taxon>
        <taxon>Metazoa</taxon>
        <taxon>Chordata</taxon>
        <taxon>Craniata</taxon>
        <taxon>Vertebrata</taxon>
        <taxon>Euteleostomi</taxon>
        <taxon>Actinopterygii</taxon>
        <taxon>Neopterygii</taxon>
        <taxon>Teleostei</taxon>
        <taxon>Neoteleostei</taxon>
        <taxon>Acanthomorphata</taxon>
        <taxon>Ovalentaria</taxon>
        <taxon>Pomacentridae</taxon>
        <taxon>Acanthochromis</taxon>
    </lineage>
</organism>
<dbReference type="InterPro" id="IPR043504">
    <property type="entry name" value="Peptidase_S1_PA_chymotrypsin"/>
</dbReference>
<dbReference type="PROSITE" id="PS00134">
    <property type="entry name" value="TRYPSIN_HIS"/>
    <property type="match status" value="1"/>
</dbReference>
<dbReference type="Proteomes" id="UP000257200">
    <property type="component" value="Unplaced"/>
</dbReference>
<reference evidence="8" key="1">
    <citation type="submission" date="2025-05" db="UniProtKB">
        <authorList>
            <consortium name="Ensembl"/>
        </authorList>
    </citation>
    <scope>IDENTIFICATION</scope>
</reference>
<dbReference type="InterPro" id="IPR018114">
    <property type="entry name" value="TRYPSIN_HIS"/>
</dbReference>
<dbReference type="Gene3D" id="2.40.10.10">
    <property type="entry name" value="Trypsin-like serine proteases"/>
    <property type="match status" value="1"/>
</dbReference>
<evidence type="ECO:0000313" key="9">
    <source>
        <dbReference type="Proteomes" id="UP000257200"/>
    </source>
</evidence>
<dbReference type="PRINTS" id="PR00722">
    <property type="entry name" value="CHYMOTRYPSIN"/>
</dbReference>
<dbReference type="Pfam" id="PF00089">
    <property type="entry name" value="Trypsin"/>
    <property type="match status" value="1"/>
</dbReference>
<dbReference type="GO" id="GO:0004252">
    <property type="term" value="F:serine-type endopeptidase activity"/>
    <property type="evidence" value="ECO:0007669"/>
    <property type="project" value="InterPro"/>
</dbReference>
<evidence type="ECO:0000256" key="4">
    <source>
        <dbReference type="ARBA" id="ARBA00022825"/>
    </source>
</evidence>
<name>A0A3Q1ERB6_9TELE</name>
<evidence type="ECO:0000256" key="3">
    <source>
        <dbReference type="ARBA" id="ARBA00022801"/>
    </source>
</evidence>
<dbReference type="AlphaFoldDB" id="A0A3Q1ERB6"/>
<dbReference type="GO" id="GO:0006508">
    <property type="term" value="P:proteolysis"/>
    <property type="evidence" value="ECO:0007669"/>
    <property type="project" value="UniProtKB-KW"/>
</dbReference>
<dbReference type="Ensembl" id="ENSAPOT00000007185.1">
    <property type="protein sequence ID" value="ENSAPOP00000006127.1"/>
    <property type="gene ID" value="ENSAPOG00000007925.1"/>
</dbReference>
<keyword evidence="9" id="KW-1185">Reference proteome</keyword>
<protein>
    <submittedName>
        <fullName evidence="8">Tryptase-2-like</fullName>
    </submittedName>
</protein>
<evidence type="ECO:0000256" key="1">
    <source>
        <dbReference type="ARBA" id="ARBA00022670"/>
    </source>
</evidence>
<evidence type="ECO:0000313" key="8">
    <source>
        <dbReference type="Ensembl" id="ENSAPOP00000006127.1"/>
    </source>
</evidence>
<dbReference type="STRING" id="80966.ENSAPOP00000025077"/>
<dbReference type="FunFam" id="2.40.10.10:FF:000024">
    <property type="entry name" value="Serine protease 53"/>
    <property type="match status" value="1"/>
</dbReference>
<dbReference type="Ensembl" id="ENSAPOT00000007172.1">
    <property type="protein sequence ID" value="ENSAPOP00000025077.1"/>
    <property type="gene ID" value="ENSAPOG00000007925.1"/>
</dbReference>
<dbReference type="PANTHER" id="PTHR24252">
    <property type="entry name" value="ACROSIN-RELATED"/>
    <property type="match status" value="1"/>
</dbReference>